<feature type="region of interest" description="Disordered" evidence="13">
    <location>
        <begin position="323"/>
        <end position="574"/>
    </location>
</feature>
<dbReference type="InterPro" id="IPR036397">
    <property type="entry name" value="RNaseH_sf"/>
</dbReference>
<dbReference type="PANTHER" id="PTHR23044">
    <property type="entry name" value="3'-5' EXONUCLEASE ERI1-RELATED"/>
    <property type="match status" value="1"/>
</dbReference>
<reference evidence="15 16" key="1">
    <citation type="submission" date="2024-05" db="EMBL/GenBank/DDBJ databases">
        <title>A high-quality chromosomal-level genome assembly of Topmouth culter (Culter alburnus).</title>
        <authorList>
            <person name="Zhao H."/>
        </authorList>
    </citation>
    <scope>NUCLEOTIDE SEQUENCE [LARGE SCALE GENOMIC DNA]</scope>
    <source>
        <strain evidence="15">CATC2023</strain>
        <tissue evidence="15">Muscle</tissue>
    </source>
</reference>
<protein>
    <recommendedName>
        <fullName evidence="10">ERI1 exoribonuclease 2</fullName>
    </recommendedName>
    <alternativeName>
        <fullName evidence="11">Exonuclease domain-containing protein 1</fullName>
    </alternativeName>
</protein>
<keyword evidence="5" id="KW-0378">Hydrolase</keyword>
<keyword evidence="7" id="KW-0269">Exonuclease</keyword>
<dbReference type="InterPro" id="IPR010666">
    <property type="entry name" value="Znf_GRF"/>
</dbReference>
<gene>
    <name evidence="15" type="ORF">ABG768_001397</name>
</gene>
<evidence type="ECO:0000256" key="13">
    <source>
        <dbReference type="SAM" id="MobiDB-lite"/>
    </source>
</evidence>
<feature type="domain" description="GRF-type" evidence="14">
    <location>
        <begin position="584"/>
        <end position="632"/>
    </location>
</feature>
<evidence type="ECO:0000256" key="8">
    <source>
        <dbReference type="ARBA" id="ARBA00022842"/>
    </source>
</evidence>
<dbReference type="GO" id="GO:0003676">
    <property type="term" value="F:nucleic acid binding"/>
    <property type="evidence" value="ECO:0007669"/>
    <property type="project" value="InterPro"/>
</dbReference>
<keyword evidence="16" id="KW-1185">Reference proteome</keyword>
<evidence type="ECO:0000256" key="6">
    <source>
        <dbReference type="ARBA" id="ARBA00022833"/>
    </source>
</evidence>
<keyword evidence="8" id="KW-0460">Magnesium</keyword>
<evidence type="ECO:0000256" key="1">
    <source>
        <dbReference type="ARBA" id="ARBA00001946"/>
    </source>
</evidence>
<dbReference type="Gene3D" id="3.30.420.10">
    <property type="entry name" value="Ribonuclease H-like superfamily/Ribonuclease H"/>
    <property type="match status" value="1"/>
</dbReference>
<accession>A0AAW2BAV1</accession>
<dbReference type="Pfam" id="PF00929">
    <property type="entry name" value="RNase_T"/>
    <property type="match status" value="1"/>
</dbReference>
<dbReference type="GO" id="GO:0008270">
    <property type="term" value="F:zinc ion binding"/>
    <property type="evidence" value="ECO:0007669"/>
    <property type="project" value="UniProtKB-KW"/>
</dbReference>
<evidence type="ECO:0000256" key="9">
    <source>
        <dbReference type="ARBA" id="ARBA00038042"/>
    </source>
</evidence>
<dbReference type="GO" id="GO:0000175">
    <property type="term" value="F:3'-5'-RNA exonuclease activity"/>
    <property type="evidence" value="ECO:0007669"/>
    <property type="project" value="InterPro"/>
</dbReference>
<evidence type="ECO:0000256" key="7">
    <source>
        <dbReference type="ARBA" id="ARBA00022839"/>
    </source>
</evidence>
<evidence type="ECO:0000256" key="4">
    <source>
        <dbReference type="ARBA" id="ARBA00022771"/>
    </source>
</evidence>
<keyword evidence="6" id="KW-0862">Zinc</keyword>
<dbReference type="Pfam" id="PF06839">
    <property type="entry name" value="Zn_ribbon_GRF"/>
    <property type="match status" value="1"/>
</dbReference>
<dbReference type="CDD" id="cd06133">
    <property type="entry name" value="ERI-1_3'hExo_like"/>
    <property type="match status" value="1"/>
</dbReference>
<keyword evidence="3" id="KW-0479">Metal-binding</keyword>
<dbReference type="InterPro" id="IPR013520">
    <property type="entry name" value="Ribonucl_H"/>
</dbReference>
<dbReference type="FunFam" id="3.30.420.10:FF:000062">
    <property type="entry name" value="ERI1 exoribonuclease 2 isoform X1"/>
    <property type="match status" value="1"/>
</dbReference>
<comment type="caution">
    <text evidence="15">The sequence shown here is derived from an EMBL/GenBank/DDBJ whole genome shotgun (WGS) entry which is preliminary data.</text>
</comment>
<evidence type="ECO:0000256" key="3">
    <source>
        <dbReference type="ARBA" id="ARBA00022723"/>
    </source>
</evidence>
<dbReference type="SUPFAM" id="SSF53098">
    <property type="entry name" value="Ribonuclease H-like"/>
    <property type="match status" value="1"/>
</dbReference>
<evidence type="ECO:0000256" key="2">
    <source>
        <dbReference type="ARBA" id="ARBA00022722"/>
    </source>
</evidence>
<dbReference type="AlphaFoldDB" id="A0AAW2BAV1"/>
<evidence type="ECO:0000256" key="11">
    <source>
        <dbReference type="ARBA" id="ARBA00083876"/>
    </source>
</evidence>
<dbReference type="PANTHER" id="PTHR23044:SF61">
    <property type="entry name" value="3'-5' EXORIBONUCLEASE 1-RELATED"/>
    <property type="match status" value="1"/>
</dbReference>
<sequence length="653" mass="72224">MTTKSLAKELGLIRRRSRSSGAHQRASVRKQRFSFLIVIDFESTCWREKNGCGQEIIEFPAVLLNVSNGAVESEFHTFVQPQEHPVLSDFCTELTGITQDQVDSAPPLHICLSRFKHWLLRLQQERGVVFETDSAGPAPSGHPCAFVTWSDWDLGVCLLYECKRKQLTVPEALKSWIDLRATYRLFYNRKPKGLRGALLDLGIQFTGREHSGLVDARNTALLAWRMVSDGCLLTITKSLRPAPVKSRPPLRNTSCVASERDEPQASVCRALVTPRTVLSSTITPLSDLQETSNTALAGLSDTTYNPETPDACWRDGVLLTEEEEPGSYDDVPLGAEPDENQPNKTTSNQHKPSVSTGVFKTPKPLPRTDPYGPLSRFLGRSTAPFSVYKDPPISVPRPHLSKDTPINKPHPNLSKDPPIGVPRLHLSKDTPINKPHPHLSKDPPISVPRPHLSKDTPIGVPRPHLSKDTPINKPHPHLSKDPPIGVPRLHLSKDTPINKPHPHLSKDTPISVPRPHLSKDTPIGVPHPHLAKDTPINKPHPHLSKDTPISVPRPHLPKDPPIIKSRPPLSCAVGHSSKRTAPLCGCGRRARRLTVGNGGPNHGRVFFCCPVRRQSCGGPQKGCDFFQWESGLMRSRAPNQLRTPQTCSSRALR</sequence>
<evidence type="ECO:0000313" key="16">
    <source>
        <dbReference type="Proteomes" id="UP001479290"/>
    </source>
</evidence>
<name>A0AAW2BAV1_CULAL</name>
<evidence type="ECO:0000256" key="12">
    <source>
        <dbReference type="PROSITE-ProRule" id="PRU01343"/>
    </source>
</evidence>
<dbReference type="PROSITE" id="PS51999">
    <property type="entry name" value="ZF_GRF"/>
    <property type="match status" value="1"/>
</dbReference>
<dbReference type="InterPro" id="IPR051274">
    <property type="entry name" value="3-5_Exoribonuclease"/>
</dbReference>
<comment type="cofactor">
    <cofactor evidence="1">
        <name>Mg(2+)</name>
        <dbReference type="ChEBI" id="CHEBI:18420"/>
    </cofactor>
</comment>
<organism evidence="15 16">
    <name type="scientific">Culter alburnus</name>
    <name type="common">Topmouth culter</name>
    <dbReference type="NCBI Taxonomy" id="194366"/>
    <lineage>
        <taxon>Eukaryota</taxon>
        <taxon>Metazoa</taxon>
        <taxon>Chordata</taxon>
        <taxon>Craniata</taxon>
        <taxon>Vertebrata</taxon>
        <taxon>Euteleostomi</taxon>
        <taxon>Actinopterygii</taxon>
        <taxon>Neopterygii</taxon>
        <taxon>Teleostei</taxon>
        <taxon>Ostariophysi</taxon>
        <taxon>Cypriniformes</taxon>
        <taxon>Xenocyprididae</taxon>
        <taxon>Xenocypridinae</taxon>
        <taxon>Culter</taxon>
    </lineage>
</organism>
<evidence type="ECO:0000256" key="10">
    <source>
        <dbReference type="ARBA" id="ARBA00068097"/>
    </source>
</evidence>
<feature type="compositionally biased region" description="Polar residues" evidence="13">
    <location>
        <begin position="340"/>
        <end position="358"/>
    </location>
</feature>
<dbReference type="EMBL" id="JAWDJR010000001">
    <property type="protein sequence ID" value="KAK9981874.1"/>
    <property type="molecule type" value="Genomic_DNA"/>
</dbReference>
<dbReference type="Proteomes" id="UP001479290">
    <property type="component" value="Unassembled WGS sequence"/>
</dbReference>
<comment type="similarity">
    <text evidence="9">Belongs to the ERI2 family.</text>
</comment>
<dbReference type="SMART" id="SM00479">
    <property type="entry name" value="EXOIII"/>
    <property type="match status" value="1"/>
</dbReference>
<keyword evidence="2" id="KW-0540">Nuclease</keyword>
<dbReference type="InterPro" id="IPR047201">
    <property type="entry name" value="ERI-1_3'hExo-like"/>
</dbReference>
<proteinExistence type="inferred from homology"/>
<evidence type="ECO:0000259" key="14">
    <source>
        <dbReference type="PROSITE" id="PS51999"/>
    </source>
</evidence>
<evidence type="ECO:0000313" key="15">
    <source>
        <dbReference type="EMBL" id="KAK9981874.1"/>
    </source>
</evidence>
<dbReference type="InterPro" id="IPR012337">
    <property type="entry name" value="RNaseH-like_sf"/>
</dbReference>
<evidence type="ECO:0000256" key="5">
    <source>
        <dbReference type="ARBA" id="ARBA00022801"/>
    </source>
</evidence>
<keyword evidence="4 12" id="KW-0863">Zinc-finger</keyword>